<sequence>MSYNVTENWVSEDGMKFHDCAITAKHPFDTRKTSFLLQCYEEAEFIPVFALRRICRGVRSYEERGKDTIASVTSFIKLSISTEADEQPQPSTSKHAVRVRAKDPLFDTPDVEYSSLLLRKCPVITINEFVTGAF</sequence>
<name>A0A085LLF0_9BILA</name>
<feature type="non-terminal residue" evidence="1">
    <location>
        <position position="134"/>
    </location>
</feature>
<accession>A0A085LLF0</accession>
<dbReference type="Proteomes" id="UP000030764">
    <property type="component" value="Unassembled WGS sequence"/>
</dbReference>
<evidence type="ECO:0000313" key="2">
    <source>
        <dbReference type="Proteomes" id="UP000030764"/>
    </source>
</evidence>
<dbReference type="AlphaFoldDB" id="A0A085LLF0"/>
<reference evidence="1 2" key="1">
    <citation type="journal article" date="2014" name="Nat. Genet.">
        <title>Genome and transcriptome of the porcine whipworm Trichuris suis.</title>
        <authorList>
            <person name="Jex A.R."/>
            <person name="Nejsum P."/>
            <person name="Schwarz E.M."/>
            <person name="Hu L."/>
            <person name="Young N.D."/>
            <person name="Hall R.S."/>
            <person name="Korhonen P.K."/>
            <person name="Liao S."/>
            <person name="Thamsborg S."/>
            <person name="Xia J."/>
            <person name="Xu P."/>
            <person name="Wang S."/>
            <person name="Scheerlinck J.P."/>
            <person name="Hofmann A."/>
            <person name="Sternberg P.W."/>
            <person name="Wang J."/>
            <person name="Gasser R.B."/>
        </authorList>
    </citation>
    <scope>NUCLEOTIDE SEQUENCE [LARGE SCALE GENOMIC DNA]</scope>
    <source>
        <strain evidence="1">DCEP-RM93M</strain>
    </source>
</reference>
<gene>
    <name evidence="1" type="ORF">M513_13321</name>
</gene>
<organism evidence="1 2">
    <name type="scientific">Trichuris suis</name>
    <name type="common">pig whipworm</name>
    <dbReference type="NCBI Taxonomy" id="68888"/>
    <lineage>
        <taxon>Eukaryota</taxon>
        <taxon>Metazoa</taxon>
        <taxon>Ecdysozoa</taxon>
        <taxon>Nematoda</taxon>
        <taxon>Enoplea</taxon>
        <taxon>Dorylaimia</taxon>
        <taxon>Trichinellida</taxon>
        <taxon>Trichuridae</taxon>
        <taxon>Trichuris</taxon>
    </lineage>
</organism>
<dbReference type="EMBL" id="KL363425">
    <property type="protein sequence ID" value="KFD45796.1"/>
    <property type="molecule type" value="Genomic_DNA"/>
</dbReference>
<keyword evidence="2" id="KW-1185">Reference proteome</keyword>
<proteinExistence type="predicted"/>
<protein>
    <submittedName>
        <fullName evidence="1">Uncharacterized protein</fullName>
    </submittedName>
</protein>
<evidence type="ECO:0000313" key="1">
    <source>
        <dbReference type="EMBL" id="KFD45796.1"/>
    </source>
</evidence>